<keyword evidence="1" id="KW-0732">Signal</keyword>
<organism evidence="2 3">
    <name type="scientific">Halomicronema hongdechloris C2206</name>
    <dbReference type="NCBI Taxonomy" id="1641165"/>
    <lineage>
        <taxon>Bacteria</taxon>
        <taxon>Bacillati</taxon>
        <taxon>Cyanobacteriota</taxon>
        <taxon>Cyanophyceae</taxon>
        <taxon>Nodosilineales</taxon>
        <taxon>Nodosilineaceae</taxon>
        <taxon>Halomicronema</taxon>
    </lineage>
</organism>
<reference evidence="2 3" key="1">
    <citation type="journal article" date="2016" name="Biochim. Biophys. Acta">
        <title>Characterization of red-shifted phycobilisomes isolated from the chlorophyll f-containing cyanobacterium Halomicronema hongdechloris.</title>
        <authorList>
            <person name="Li Y."/>
            <person name="Lin Y."/>
            <person name="Garvey C.J."/>
            <person name="Birch D."/>
            <person name="Corkery R.W."/>
            <person name="Loughlin P.C."/>
            <person name="Scheer H."/>
            <person name="Willows R.D."/>
            <person name="Chen M."/>
        </authorList>
    </citation>
    <scope>NUCLEOTIDE SEQUENCE [LARGE SCALE GENOMIC DNA]</scope>
    <source>
        <strain evidence="2 3">C2206</strain>
    </source>
</reference>
<name>A0A1Z3HQ42_9CYAN</name>
<dbReference type="AlphaFoldDB" id="A0A1Z3HQ42"/>
<dbReference type="OrthoDB" id="9943593at2"/>
<dbReference type="EMBL" id="CP021983">
    <property type="protein sequence ID" value="ASC72431.1"/>
    <property type="molecule type" value="Genomic_DNA"/>
</dbReference>
<protein>
    <submittedName>
        <fullName evidence="2">Uncharacterized protein</fullName>
    </submittedName>
</protein>
<dbReference type="RefSeq" id="WP_088430394.1">
    <property type="nucleotide sequence ID" value="NZ_CP021983.2"/>
</dbReference>
<feature type="chain" id="PRO_5013346124" evidence="1">
    <location>
        <begin position="26"/>
        <end position="112"/>
    </location>
</feature>
<evidence type="ECO:0000313" key="2">
    <source>
        <dbReference type="EMBL" id="ASC72431.1"/>
    </source>
</evidence>
<dbReference type="KEGG" id="hhg:XM38_033880"/>
<sequence>MKLGQMISAAAAGVGLLAFGPSARAEAPGIYYSWRALETDTAQCLDRAVQALDSESLVDVRVDGNSVVGRNPEATAVFVCLDDGPASTVMVIIASNDDASAIALREALKSAF</sequence>
<dbReference type="Proteomes" id="UP000191901">
    <property type="component" value="Chromosome"/>
</dbReference>
<keyword evidence="3" id="KW-1185">Reference proteome</keyword>
<evidence type="ECO:0000313" key="3">
    <source>
        <dbReference type="Proteomes" id="UP000191901"/>
    </source>
</evidence>
<feature type="signal peptide" evidence="1">
    <location>
        <begin position="1"/>
        <end position="25"/>
    </location>
</feature>
<evidence type="ECO:0000256" key="1">
    <source>
        <dbReference type="SAM" id="SignalP"/>
    </source>
</evidence>
<accession>A0A1Z3HQ42</accession>
<gene>
    <name evidence="2" type="ORF">XM38_033880</name>
</gene>
<proteinExistence type="predicted"/>